<dbReference type="SUPFAM" id="SSF51445">
    <property type="entry name" value="(Trans)glycosidases"/>
    <property type="match status" value="1"/>
</dbReference>
<dbReference type="PANTHER" id="PTHR43053:SF3">
    <property type="entry name" value="ALPHA-GALACTOSIDASE C-RELATED"/>
    <property type="match status" value="1"/>
</dbReference>
<dbReference type="Gene3D" id="2.70.98.60">
    <property type="entry name" value="alpha-galactosidase from lactobacil brevis"/>
    <property type="match status" value="1"/>
</dbReference>
<dbReference type="Proteomes" id="UP000179807">
    <property type="component" value="Unassembled WGS sequence"/>
</dbReference>
<dbReference type="PROSITE" id="PS00512">
    <property type="entry name" value="ALPHA_GALACTOSIDASE"/>
    <property type="match status" value="1"/>
</dbReference>
<evidence type="ECO:0000313" key="9">
    <source>
        <dbReference type="Proteomes" id="UP000179807"/>
    </source>
</evidence>
<dbReference type="InterPro" id="IPR000111">
    <property type="entry name" value="Glyco_hydro_27/36_CS"/>
</dbReference>
<dbReference type="InterPro" id="IPR031704">
    <property type="entry name" value="Glyco_hydro_36_N"/>
</dbReference>
<dbReference type="InterPro" id="IPR013785">
    <property type="entry name" value="Aldolase_TIM"/>
</dbReference>
<feature type="domain" description="Glycosyl hydrolase family 36 N-terminal" evidence="7">
    <location>
        <begin position="43"/>
        <end position="300"/>
    </location>
</feature>
<evidence type="ECO:0000256" key="1">
    <source>
        <dbReference type="ARBA" id="ARBA00001255"/>
    </source>
</evidence>
<dbReference type="Pfam" id="PF16875">
    <property type="entry name" value="Glyco_hydro_36N"/>
    <property type="match status" value="1"/>
</dbReference>
<dbReference type="AlphaFoldDB" id="A0A1J4JLM4"/>
<dbReference type="PIRSF" id="PIRSF005536">
    <property type="entry name" value="Agal"/>
    <property type="match status" value="1"/>
</dbReference>
<dbReference type="InterPro" id="IPR017853">
    <property type="entry name" value="GH"/>
</dbReference>
<dbReference type="EC" id="3.2.1.22" evidence="2"/>
<dbReference type="InterPro" id="IPR050985">
    <property type="entry name" value="Alpha-glycosidase_related"/>
</dbReference>
<dbReference type="InterPro" id="IPR031705">
    <property type="entry name" value="Glyco_hydro_36_C"/>
</dbReference>
<keyword evidence="9" id="KW-1185">Reference proteome</keyword>
<feature type="active site" description="Nucleophile" evidence="5">
    <location>
        <position position="495"/>
    </location>
</feature>
<dbReference type="InterPro" id="IPR038417">
    <property type="entry name" value="Alpga-gal_N_sf"/>
</dbReference>
<feature type="domain" description="Glycosyl hydrolase family 36 C-terminal" evidence="6">
    <location>
        <begin position="667"/>
        <end position="744"/>
    </location>
</feature>
<dbReference type="InterPro" id="IPR013780">
    <property type="entry name" value="Glyco_hydro_b"/>
</dbReference>
<keyword evidence="4" id="KW-0326">Glycosidase</keyword>
<keyword evidence="3" id="KW-0378">Hydrolase</keyword>
<proteinExistence type="predicted"/>
<dbReference type="GO" id="GO:0004557">
    <property type="term" value="F:alpha-galactosidase activity"/>
    <property type="evidence" value="ECO:0007669"/>
    <property type="project" value="UniProtKB-EC"/>
</dbReference>
<evidence type="ECO:0000259" key="6">
    <source>
        <dbReference type="Pfam" id="PF16874"/>
    </source>
</evidence>
<evidence type="ECO:0000256" key="4">
    <source>
        <dbReference type="ARBA" id="ARBA00023295"/>
    </source>
</evidence>
<dbReference type="GeneID" id="94829346"/>
<comment type="caution">
    <text evidence="8">The sequence shown here is derived from an EMBL/GenBank/DDBJ whole genome shotgun (WGS) entry which is preliminary data.</text>
</comment>
<evidence type="ECO:0000256" key="2">
    <source>
        <dbReference type="ARBA" id="ARBA00012755"/>
    </source>
</evidence>
<protein>
    <recommendedName>
        <fullName evidence="2">alpha-galactosidase</fullName>
        <ecNumber evidence="2">3.2.1.22</ecNumber>
    </recommendedName>
</protein>
<dbReference type="VEuPathDB" id="TrichDB:TRFO_09027"/>
<evidence type="ECO:0000313" key="8">
    <source>
        <dbReference type="EMBL" id="OHS98172.1"/>
    </source>
</evidence>
<accession>A0A1J4JLM4</accession>
<dbReference type="InterPro" id="IPR002252">
    <property type="entry name" value="Glyco_hydro_36"/>
</dbReference>
<dbReference type="GO" id="GO:0016052">
    <property type="term" value="P:carbohydrate catabolic process"/>
    <property type="evidence" value="ECO:0007669"/>
    <property type="project" value="InterPro"/>
</dbReference>
<dbReference type="Gene3D" id="2.60.40.1180">
    <property type="entry name" value="Golgi alpha-mannosidase II"/>
    <property type="match status" value="1"/>
</dbReference>
<dbReference type="Pfam" id="PF16874">
    <property type="entry name" value="Glyco_hydro_36C"/>
    <property type="match status" value="1"/>
</dbReference>
<comment type="catalytic activity">
    <reaction evidence="1">
        <text>Hydrolysis of terminal, non-reducing alpha-D-galactose residues in alpha-D-galactosides, including galactose oligosaccharides, galactomannans and galactolipids.</text>
        <dbReference type="EC" id="3.2.1.22"/>
    </reaction>
</comment>
<sequence>MFSFFVFFSPFVLSSITYNSDTQIFTLNTKASTYQIFIGPFNYLIHLYYGERISDESDYLNKYFVNGFDTYPYESQGSGKSLSLNEIFQEYPSFGSGDYRIPCISALNSNGSSSVVLKYKSHEIKNKIKKPKIPQMPHATADEIDLLDIELHDDFLNATVHLFYSVFEDTDVITRYSTITNNSPNEEETITLTRAMSACLDIRDSELDISTFYGRHKSERNLERSPLKHGKIVIDSIRGASSPQQNPFVIISDRNTNERYGTAIGISLIYSGNFAIEAEVDQTDQTRITIGINPNQFNFKVDAGQTFYTPEAVFCFSSNGFGNMSRKLHRFVSDHVIQSKWKNKRRPILINNWEATFYKFDDDKIMEIAQAASELGIELFVLDDGWFGHRDSHDSSLGDWYVYENKIKRGLNQLTKDINKLGMYFGLWFEPEMISEDSDLFRAHPEYAMRIPGRKPSLTRNQLILDFTNPNVVDNIFDQMQLIINNSNITYIKWDMNRHISDLYAYELSPSQTGEIFHRYILGVYSLLERITTTFPDLLIEGCSGGGGRFDLGMLYYSPQFWASDTTDPIGRLKIQFGTSYAYPVSSMGSHVSVSPSQQTLRVTSFKTRAIVAMAGTFGYELDVSKLSEEDRKSVVEHIQFYQKHYDLINHGDLYRLISPFDSHHFCAWMSVSQDKNEALLTIVKIMIRPSEPLFILKLDGLDPNKTYTIEKLYKDRKISGDALMRAGIIVPSDNGDFNAFQFYVKAV</sequence>
<evidence type="ECO:0000259" key="7">
    <source>
        <dbReference type="Pfam" id="PF16875"/>
    </source>
</evidence>
<dbReference type="PRINTS" id="PR00743">
    <property type="entry name" value="GLHYDRLASE36"/>
</dbReference>
<dbReference type="OrthoDB" id="5795902at2759"/>
<dbReference type="FunFam" id="3.20.20.70:FF:000118">
    <property type="entry name" value="Alpha-galactosidase"/>
    <property type="match status" value="1"/>
</dbReference>
<dbReference type="Gene3D" id="3.20.20.70">
    <property type="entry name" value="Aldolase class I"/>
    <property type="match status" value="1"/>
</dbReference>
<feature type="active site" description="Proton donor" evidence="5">
    <location>
        <position position="565"/>
    </location>
</feature>
<reference evidence="8" key="1">
    <citation type="submission" date="2016-10" db="EMBL/GenBank/DDBJ databases">
        <authorList>
            <person name="Benchimol M."/>
            <person name="Almeida L.G."/>
            <person name="Vasconcelos A.T."/>
            <person name="Perreira-Neves A."/>
            <person name="Rosa I.A."/>
            <person name="Tasca T."/>
            <person name="Bogo M.R."/>
            <person name="de Souza W."/>
        </authorList>
    </citation>
    <scope>NUCLEOTIDE SEQUENCE [LARGE SCALE GENOMIC DNA]</scope>
    <source>
        <strain evidence="8">K</strain>
    </source>
</reference>
<evidence type="ECO:0000256" key="5">
    <source>
        <dbReference type="PIRSR" id="PIRSR005536-1"/>
    </source>
</evidence>
<organism evidence="8 9">
    <name type="scientific">Tritrichomonas foetus</name>
    <dbReference type="NCBI Taxonomy" id="1144522"/>
    <lineage>
        <taxon>Eukaryota</taxon>
        <taxon>Metamonada</taxon>
        <taxon>Parabasalia</taxon>
        <taxon>Tritrichomonadida</taxon>
        <taxon>Tritrichomonadidae</taxon>
        <taxon>Tritrichomonas</taxon>
    </lineage>
</organism>
<gene>
    <name evidence="8" type="primary">agaR</name>
    <name evidence="8" type="ORF">TRFO_09027</name>
</gene>
<dbReference type="EMBL" id="MLAK01001071">
    <property type="protein sequence ID" value="OHS98172.1"/>
    <property type="molecule type" value="Genomic_DNA"/>
</dbReference>
<dbReference type="Pfam" id="PF02065">
    <property type="entry name" value="Melibiase"/>
    <property type="match status" value="1"/>
</dbReference>
<name>A0A1J4JLM4_9EUKA</name>
<dbReference type="RefSeq" id="XP_068351309.1">
    <property type="nucleotide sequence ID" value="XM_068494642.1"/>
</dbReference>
<dbReference type="CDD" id="cd14791">
    <property type="entry name" value="GH36"/>
    <property type="match status" value="1"/>
</dbReference>
<evidence type="ECO:0000256" key="3">
    <source>
        <dbReference type="ARBA" id="ARBA00022801"/>
    </source>
</evidence>
<dbReference type="PANTHER" id="PTHR43053">
    <property type="entry name" value="GLYCOSIDASE FAMILY 31"/>
    <property type="match status" value="1"/>
</dbReference>